<proteinExistence type="predicted"/>
<reference evidence="1" key="1">
    <citation type="submission" date="2023-10" db="EMBL/GenBank/DDBJ databases">
        <authorList>
            <consortium name="Clinical and Environmental Microbiology Branch: Whole genome sequencing antimicrobial resistance pathogens in the healthcare setting"/>
        </authorList>
    </citation>
    <scope>NUCLEOTIDE SEQUENCE</scope>
    <source>
        <strain evidence="1">2020QW-00022</strain>
    </source>
</reference>
<dbReference type="OrthoDB" id="6462155at2"/>
<gene>
    <name evidence="2" type="ORF">M0K77_002126</name>
    <name evidence="1" type="ORF">M0K77_RS10630</name>
</gene>
<dbReference type="AlphaFoldDB" id="A0A3R8W693"/>
<dbReference type="EMBL" id="ABEXCJ050000003">
    <property type="protein sequence ID" value="EMR4589809.1"/>
    <property type="molecule type" value="Genomic_DNA"/>
</dbReference>
<sequence length="138" mass="15802">MQQDKHTDLYRFKLGICDFENYWGERLVSVEIIHFLSGILNRKEQYSVSKTIVDIADKTKVYHALSFPHLNGIAENYDYWRVKMTTESGKTYKSQNRFYCSLSESDNNKVILGVNGEAKTLYVAFPSSSGCSTPLVLV</sequence>
<evidence type="ECO:0000313" key="2">
    <source>
        <dbReference type="EMBL" id="EMR4589809.1"/>
    </source>
</evidence>
<name>A0A3R8W693_PRORE</name>
<accession>A0A3R8W693</accession>
<dbReference type="RefSeq" id="WP_125891294.1">
    <property type="nucleotide sequence ID" value="NZ_CP096258.1"/>
</dbReference>
<dbReference type="EMBL" id="ABEXCJ040000003">
    <property type="protein sequence ID" value="ELR5217622.1"/>
    <property type="molecule type" value="Genomic_DNA"/>
</dbReference>
<comment type="caution">
    <text evidence="1">The sequence shown here is derived from an EMBL/GenBank/DDBJ whole genome shotgun (WGS) entry which is preliminary data.</text>
</comment>
<organism evidence="1">
    <name type="scientific">Providencia rettgeri</name>
    <dbReference type="NCBI Taxonomy" id="587"/>
    <lineage>
        <taxon>Bacteria</taxon>
        <taxon>Pseudomonadati</taxon>
        <taxon>Pseudomonadota</taxon>
        <taxon>Gammaproteobacteria</taxon>
        <taxon>Enterobacterales</taxon>
        <taxon>Morganellaceae</taxon>
        <taxon>Providencia</taxon>
    </lineage>
</organism>
<protein>
    <submittedName>
        <fullName evidence="1">Uncharacterized protein</fullName>
    </submittedName>
</protein>
<evidence type="ECO:0000313" key="1">
    <source>
        <dbReference type="EMBL" id="ELR5217622.1"/>
    </source>
</evidence>